<sequence length="166" mass="18248">MRKQRWKKFAAALLSCIMTVSCLMVNVYADSDLEEIIVPSYHTTSETETEVSATSQVLVRGAHLARGSVSLGNKGGGSISIYGDVKAFHTCDMLYLDLYLERSTNGSSWTSYKSWSYTKENASSFEKSFTTTVPTGYYYRLKGIHAAKEGGVKETTSTVTGSKYIG</sequence>
<proteinExistence type="predicted"/>
<reference evidence="2" key="1">
    <citation type="journal article" date="2022" name="Cell">
        <title>Design, construction, and in vivo augmentation of a complex gut microbiome.</title>
        <authorList>
            <person name="Cheng A.G."/>
            <person name="Ho P.Y."/>
            <person name="Aranda-Diaz A."/>
            <person name="Jain S."/>
            <person name="Yu F.B."/>
            <person name="Meng X."/>
            <person name="Wang M."/>
            <person name="Iakiviak M."/>
            <person name="Nagashima K."/>
            <person name="Zhao A."/>
            <person name="Murugkar P."/>
            <person name="Patil A."/>
            <person name="Atabakhsh K."/>
            <person name="Weakley A."/>
            <person name="Yan J."/>
            <person name="Brumbaugh A.R."/>
            <person name="Higginbottom S."/>
            <person name="Dimas A."/>
            <person name="Shiver A.L."/>
            <person name="Deutschbauer A."/>
            <person name="Neff N."/>
            <person name="Sonnenburg J.L."/>
            <person name="Huang K.C."/>
            <person name="Fischbach M.A."/>
        </authorList>
    </citation>
    <scope>NUCLEOTIDE SEQUENCE</scope>
    <source>
        <strain evidence="2">DSM 19829</strain>
    </source>
</reference>
<dbReference type="EMBL" id="CP102290">
    <property type="protein sequence ID" value="UWP60683.1"/>
    <property type="molecule type" value="Genomic_DNA"/>
</dbReference>
<feature type="chain" id="PRO_5047429945" evidence="1">
    <location>
        <begin position="30"/>
        <end position="166"/>
    </location>
</feature>
<feature type="signal peptide" evidence="1">
    <location>
        <begin position="1"/>
        <end position="29"/>
    </location>
</feature>
<evidence type="ECO:0000313" key="2">
    <source>
        <dbReference type="EMBL" id="UWP60683.1"/>
    </source>
</evidence>
<evidence type="ECO:0000256" key="1">
    <source>
        <dbReference type="SAM" id="SignalP"/>
    </source>
</evidence>
<dbReference type="Pfam" id="PF19644">
    <property type="entry name" value="DUF6147"/>
    <property type="match status" value="1"/>
</dbReference>
<dbReference type="RefSeq" id="WP_044983688.1">
    <property type="nucleotide sequence ID" value="NZ_CABLBR010000002.1"/>
</dbReference>
<accession>A0ABY5VKV4</accession>
<dbReference type="Proteomes" id="UP001060164">
    <property type="component" value="Chromosome"/>
</dbReference>
<keyword evidence="3" id="KW-1185">Reference proteome</keyword>
<name>A0ABY5VKV4_9FIRM</name>
<gene>
    <name evidence="2" type="ORF">NQ502_06525</name>
</gene>
<protein>
    <submittedName>
        <fullName evidence="2">DUF6147 family protein</fullName>
    </submittedName>
</protein>
<dbReference type="InterPro" id="IPR046145">
    <property type="entry name" value="DUF6147"/>
</dbReference>
<evidence type="ECO:0000313" key="3">
    <source>
        <dbReference type="Proteomes" id="UP001060164"/>
    </source>
</evidence>
<dbReference type="PROSITE" id="PS51257">
    <property type="entry name" value="PROKAR_LIPOPROTEIN"/>
    <property type="match status" value="1"/>
</dbReference>
<keyword evidence="1" id="KW-0732">Signal</keyword>
<organism evidence="2 3">
    <name type="scientific">Ruminococcus gauvreauii</name>
    <dbReference type="NCBI Taxonomy" id="438033"/>
    <lineage>
        <taxon>Bacteria</taxon>
        <taxon>Bacillati</taxon>
        <taxon>Bacillota</taxon>
        <taxon>Clostridia</taxon>
        <taxon>Eubacteriales</taxon>
        <taxon>Oscillospiraceae</taxon>
        <taxon>Ruminococcus</taxon>
    </lineage>
</organism>